<organism evidence="1 2">
    <name type="scientific">Photobacterium profundum (strain SS9)</name>
    <dbReference type="NCBI Taxonomy" id="298386"/>
    <lineage>
        <taxon>Bacteria</taxon>
        <taxon>Pseudomonadati</taxon>
        <taxon>Pseudomonadota</taxon>
        <taxon>Gammaproteobacteria</taxon>
        <taxon>Vibrionales</taxon>
        <taxon>Vibrionaceae</taxon>
        <taxon>Photobacterium</taxon>
    </lineage>
</organism>
<keyword evidence="2" id="KW-1185">Reference proteome</keyword>
<dbReference type="KEGG" id="ppr:PBPRA1770"/>
<gene>
    <name evidence="1" type="primary">XAC3035</name>
    <name evidence="1" type="ordered locus">PBPRA1770</name>
</gene>
<dbReference type="eggNOG" id="COG0695">
    <property type="taxonomic scope" value="Bacteria"/>
</dbReference>
<evidence type="ECO:0000313" key="1">
    <source>
        <dbReference type="EMBL" id="CAG20177.1"/>
    </source>
</evidence>
<dbReference type="InterPro" id="IPR036249">
    <property type="entry name" value="Thioredoxin-like_sf"/>
</dbReference>
<dbReference type="SUPFAM" id="SSF52833">
    <property type="entry name" value="Thioredoxin-like"/>
    <property type="match status" value="1"/>
</dbReference>
<dbReference type="Proteomes" id="UP000000593">
    <property type="component" value="Chromosome 1"/>
</dbReference>
<dbReference type="Gene3D" id="3.40.30.10">
    <property type="entry name" value="Glutaredoxin"/>
    <property type="match status" value="1"/>
</dbReference>
<dbReference type="STRING" id="298386.PBPRA1770"/>
<accession>Q6LR99</accession>
<dbReference type="AlphaFoldDB" id="Q6LR99"/>
<dbReference type="RefSeq" id="WP_011218485.1">
    <property type="nucleotide sequence ID" value="NC_006370.1"/>
</dbReference>
<evidence type="ECO:0000313" key="2">
    <source>
        <dbReference type="Proteomes" id="UP000000593"/>
    </source>
</evidence>
<dbReference type="Pfam" id="PF05768">
    <property type="entry name" value="Glrx-like"/>
    <property type="match status" value="1"/>
</dbReference>
<dbReference type="InterPro" id="IPR008554">
    <property type="entry name" value="Glutaredoxin-like"/>
</dbReference>
<dbReference type="EMBL" id="CR378668">
    <property type="protein sequence ID" value="CAG20177.1"/>
    <property type="molecule type" value="Genomic_DNA"/>
</dbReference>
<reference evidence="2" key="1">
    <citation type="journal article" date="2005" name="Science">
        <title>Life at depth: Photobacterium profundum genome sequence and expression analysis.</title>
        <authorList>
            <person name="Vezzi A."/>
            <person name="Campanaro S."/>
            <person name="D'Angelo M."/>
            <person name="Simonato F."/>
            <person name="Vitulo N."/>
            <person name="Lauro F.M."/>
            <person name="Cestaro A."/>
            <person name="Malacrida G."/>
            <person name="Simionati B."/>
            <person name="Cannata N."/>
            <person name="Romualdi C."/>
            <person name="Bartlett D.H."/>
            <person name="Valle G."/>
        </authorList>
    </citation>
    <scope>NUCLEOTIDE SEQUENCE [LARGE SCALE GENOMIC DNA]</scope>
    <source>
        <strain evidence="2">ATCC BAA-1253 / SS9</strain>
    </source>
</reference>
<dbReference type="HOGENOM" id="CLU_125054_4_0_6"/>
<sequence>MLITLYSTEGCHLCEQAYSLLVEAGVQEHVQVIDIAFDDVLFSRYGVTIPVVSTQPVTSTSSEACSVTACSVTADTVSDESTHSISELGWPFDSADLAAWLKNNGFN</sequence>
<evidence type="ECO:0008006" key="3">
    <source>
        <dbReference type="Google" id="ProtNLM"/>
    </source>
</evidence>
<name>Q6LR99_PHOPR</name>
<protein>
    <recommendedName>
        <fullName evidence="3">Glutaredoxin family protein</fullName>
    </recommendedName>
</protein>
<proteinExistence type="predicted"/>